<dbReference type="InterPro" id="IPR019861">
    <property type="entry name" value="PorP/SprF_Bacteroidetes"/>
</dbReference>
<sequence>MQMRKILISLVLLFVCSYCVGQDHLYSQFFNSPIYLNPALNGQFEGKVRLSAIYRNQYTTVPGNLQYISAAVDYNVPKFGGGFGLLFTSSNEGMAYLKNNSLMGAYSYSVGSQDYVLSFGLQAGAVNRRIDESRLVFGDQIDPTTGITGLPTSADAFPFNNKYYFDAGAGINLVKGNFMVGVAGHHLNRPDYSFTATPVKVPIRYTGHVSYRLDLNSNDNLYESEKSYLIPSVVFYKQASAYNYTVGMQFKRRSVNAGLWYRGGRDGANAFVLSFIFDIFTGDNSSEKLRLGISHDISRGVNYGGSSGSTEGSVVYEIPGAGDGNLKFNGARRCYEFY</sequence>
<reference evidence="1 2" key="1">
    <citation type="submission" date="2018-05" db="EMBL/GenBank/DDBJ databases">
        <title>Mucilaginibacter hurinus sp. nov., isolated from briquette warehouse soil.</title>
        <authorList>
            <person name="Choi L."/>
        </authorList>
    </citation>
    <scope>NUCLEOTIDE SEQUENCE [LARGE SCALE GENOMIC DNA]</scope>
    <source>
        <strain evidence="1 2">ZR32</strain>
    </source>
</reference>
<accession>A0A367GSA2</accession>
<name>A0A367GSA2_9SPHI</name>
<dbReference type="Pfam" id="PF11751">
    <property type="entry name" value="PorP_SprF"/>
    <property type="match status" value="1"/>
</dbReference>
<organism evidence="1 2">
    <name type="scientific">Mucilaginibacter hurinus</name>
    <dbReference type="NCBI Taxonomy" id="2201324"/>
    <lineage>
        <taxon>Bacteria</taxon>
        <taxon>Pseudomonadati</taxon>
        <taxon>Bacteroidota</taxon>
        <taxon>Sphingobacteriia</taxon>
        <taxon>Sphingobacteriales</taxon>
        <taxon>Sphingobacteriaceae</taxon>
        <taxon>Mucilaginibacter</taxon>
    </lineage>
</organism>
<dbReference type="EMBL" id="QGDC01000002">
    <property type="protein sequence ID" value="RCH55975.1"/>
    <property type="molecule type" value="Genomic_DNA"/>
</dbReference>
<dbReference type="OrthoDB" id="1186563at2"/>
<evidence type="ECO:0000313" key="1">
    <source>
        <dbReference type="EMBL" id="RCH55975.1"/>
    </source>
</evidence>
<dbReference type="AlphaFoldDB" id="A0A367GSA2"/>
<protein>
    <recommendedName>
        <fullName evidence="3">Type IX secretion system membrane protein PorP/SprF</fullName>
    </recommendedName>
</protein>
<evidence type="ECO:0008006" key="3">
    <source>
        <dbReference type="Google" id="ProtNLM"/>
    </source>
</evidence>
<evidence type="ECO:0000313" key="2">
    <source>
        <dbReference type="Proteomes" id="UP000253209"/>
    </source>
</evidence>
<proteinExistence type="predicted"/>
<dbReference type="Proteomes" id="UP000253209">
    <property type="component" value="Unassembled WGS sequence"/>
</dbReference>
<gene>
    <name evidence="1" type="ORF">DJ568_04280</name>
</gene>
<comment type="caution">
    <text evidence="1">The sequence shown here is derived from an EMBL/GenBank/DDBJ whole genome shotgun (WGS) entry which is preliminary data.</text>
</comment>
<dbReference type="NCBIfam" id="TIGR03519">
    <property type="entry name" value="T9SS_PorP_fam"/>
    <property type="match status" value="1"/>
</dbReference>
<keyword evidence="2" id="KW-1185">Reference proteome</keyword>